<organism evidence="5 6">
    <name type="scientific">Pyronema omphalodes (strain CBS 100304)</name>
    <name type="common">Pyronema confluens</name>
    <dbReference type="NCBI Taxonomy" id="1076935"/>
    <lineage>
        <taxon>Eukaryota</taxon>
        <taxon>Fungi</taxon>
        <taxon>Dikarya</taxon>
        <taxon>Ascomycota</taxon>
        <taxon>Pezizomycotina</taxon>
        <taxon>Pezizomycetes</taxon>
        <taxon>Pezizales</taxon>
        <taxon>Pyronemataceae</taxon>
        <taxon>Pyronema</taxon>
    </lineage>
</organism>
<evidence type="ECO:0000256" key="4">
    <source>
        <dbReference type="SAM" id="MobiDB-lite"/>
    </source>
</evidence>
<feature type="repeat" description="ANK" evidence="3">
    <location>
        <begin position="52"/>
        <end position="85"/>
    </location>
</feature>
<dbReference type="Proteomes" id="UP000018144">
    <property type="component" value="Unassembled WGS sequence"/>
</dbReference>
<dbReference type="Pfam" id="PF12796">
    <property type="entry name" value="Ank_2"/>
    <property type="match status" value="1"/>
</dbReference>
<dbReference type="SMART" id="SM00248">
    <property type="entry name" value="ANK"/>
    <property type="match status" value="2"/>
</dbReference>
<evidence type="ECO:0000313" key="6">
    <source>
        <dbReference type="Proteomes" id="UP000018144"/>
    </source>
</evidence>
<dbReference type="PROSITE" id="PS50297">
    <property type="entry name" value="ANK_REP_REGION"/>
    <property type="match status" value="2"/>
</dbReference>
<sequence length="145" mass="16513">MKYLSRYELDVLEFNTTVKGMIPLYCAVEWRNKEVIEVLLEFGAEIDAADEHGKSPLAYACVRKDQEEIIGVLLEYGADAEMPDDYAERPLDCAKRMKNEVVIKAGADDSEAEEDEEDDEYGGCEEDEGDEQNVFASNEDYEKYD</sequence>
<keyword evidence="2 3" id="KW-0040">ANK repeat</keyword>
<dbReference type="STRING" id="1076935.U4KUK1"/>
<evidence type="ECO:0000256" key="1">
    <source>
        <dbReference type="ARBA" id="ARBA00022737"/>
    </source>
</evidence>
<gene>
    <name evidence="5" type="ORF">PCON_02004</name>
</gene>
<dbReference type="EMBL" id="HF935202">
    <property type="protein sequence ID" value="CCX04401.1"/>
    <property type="molecule type" value="Genomic_DNA"/>
</dbReference>
<dbReference type="PROSITE" id="PS50088">
    <property type="entry name" value="ANK_REPEAT"/>
    <property type="match status" value="2"/>
</dbReference>
<evidence type="ECO:0000256" key="3">
    <source>
        <dbReference type="PROSITE-ProRule" id="PRU00023"/>
    </source>
</evidence>
<feature type="repeat" description="ANK" evidence="3">
    <location>
        <begin position="19"/>
        <end position="51"/>
    </location>
</feature>
<reference evidence="5 6" key="1">
    <citation type="journal article" date="2013" name="PLoS Genet.">
        <title>The genome and development-dependent transcriptomes of Pyronema confluens: a window into fungal evolution.</title>
        <authorList>
            <person name="Traeger S."/>
            <person name="Altegoer F."/>
            <person name="Freitag M."/>
            <person name="Gabaldon T."/>
            <person name="Kempken F."/>
            <person name="Kumar A."/>
            <person name="Marcet-Houben M."/>
            <person name="Poggeler S."/>
            <person name="Stajich J.E."/>
            <person name="Nowrousian M."/>
        </authorList>
    </citation>
    <scope>NUCLEOTIDE SEQUENCE [LARGE SCALE GENOMIC DNA]</scope>
    <source>
        <strain evidence="6">CBS 100304</strain>
        <tissue evidence="5">Vegetative mycelium</tissue>
    </source>
</reference>
<name>U4KUK1_PYROM</name>
<feature type="compositionally biased region" description="Acidic residues" evidence="4">
    <location>
        <begin position="108"/>
        <end position="131"/>
    </location>
</feature>
<dbReference type="OrthoDB" id="341259at2759"/>
<proteinExistence type="predicted"/>
<accession>U4KUK1</accession>
<evidence type="ECO:0000313" key="5">
    <source>
        <dbReference type="EMBL" id="CCX04401.1"/>
    </source>
</evidence>
<protein>
    <submittedName>
        <fullName evidence="5">Similar to 85 kDa calcium-independent phospholipase A2 acc. no. P97570</fullName>
    </submittedName>
</protein>
<keyword evidence="1" id="KW-0677">Repeat</keyword>
<dbReference type="InterPro" id="IPR050745">
    <property type="entry name" value="Multifunctional_regulatory"/>
</dbReference>
<dbReference type="AlphaFoldDB" id="U4KUK1"/>
<dbReference type="PANTHER" id="PTHR24189">
    <property type="entry name" value="MYOTROPHIN"/>
    <property type="match status" value="1"/>
</dbReference>
<keyword evidence="6" id="KW-1185">Reference proteome</keyword>
<dbReference type="Gene3D" id="1.25.40.20">
    <property type="entry name" value="Ankyrin repeat-containing domain"/>
    <property type="match status" value="1"/>
</dbReference>
<feature type="region of interest" description="Disordered" evidence="4">
    <location>
        <begin position="104"/>
        <end position="145"/>
    </location>
</feature>
<evidence type="ECO:0000256" key="2">
    <source>
        <dbReference type="ARBA" id="ARBA00023043"/>
    </source>
</evidence>
<dbReference type="InterPro" id="IPR036770">
    <property type="entry name" value="Ankyrin_rpt-contain_sf"/>
</dbReference>
<dbReference type="PANTHER" id="PTHR24189:SF50">
    <property type="entry name" value="ANKYRIN REPEAT AND SOCS BOX PROTEIN 2"/>
    <property type="match status" value="1"/>
</dbReference>
<dbReference type="InterPro" id="IPR002110">
    <property type="entry name" value="Ankyrin_rpt"/>
</dbReference>
<dbReference type="SUPFAM" id="SSF48403">
    <property type="entry name" value="Ankyrin repeat"/>
    <property type="match status" value="1"/>
</dbReference>